<comment type="caution">
    <text evidence="2">The sequence shown here is derived from an EMBL/GenBank/DDBJ whole genome shotgun (WGS) entry which is preliminary data.</text>
</comment>
<evidence type="ECO:0000313" key="2">
    <source>
        <dbReference type="EMBL" id="CUW86530.1"/>
    </source>
</evidence>
<evidence type="ECO:0000313" key="3">
    <source>
        <dbReference type="Proteomes" id="UP000191933"/>
    </source>
</evidence>
<feature type="compositionally biased region" description="Basic residues" evidence="1">
    <location>
        <begin position="1"/>
        <end position="16"/>
    </location>
</feature>
<gene>
    <name evidence="2" type="ORF">AGR2A_Cc110099</name>
</gene>
<feature type="region of interest" description="Disordered" evidence="1">
    <location>
        <begin position="1"/>
        <end position="30"/>
    </location>
</feature>
<evidence type="ECO:0000256" key="1">
    <source>
        <dbReference type="SAM" id="MobiDB-lite"/>
    </source>
</evidence>
<organism evidence="2 3">
    <name type="scientific">Agrobacterium genomosp. 2 str. CFBP 5494</name>
    <dbReference type="NCBI Taxonomy" id="1183436"/>
    <lineage>
        <taxon>Bacteria</taxon>
        <taxon>Pseudomonadati</taxon>
        <taxon>Pseudomonadota</taxon>
        <taxon>Alphaproteobacteria</taxon>
        <taxon>Hyphomicrobiales</taxon>
        <taxon>Rhizobiaceae</taxon>
        <taxon>Rhizobium/Agrobacterium group</taxon>
        <taxon>Agrobacterium</taxon>
        <taxon>Agrobacterium tumefaciens complex</taxon>
    </lineage>
</organism>
<name>A0A9W5F2D6_9HYPH</name>
<dbReference type="Proteomes" id="UP000191933">
    <property type="component" value="Unassembled WGS sequence"/>
</dbReference>
<keyword evidence="3" id="KW-1185">Reference proteome</keyword>
<accession>A0A9W5F2D6</accession>
<sequence length="127" mass="13256">MTRRRRAERSRPRRLRSPVLAAGQDGPPPARKVQVLPARRIHAPSEAGTQAAVALPGAATVVLPLLSARDVGLERAVPAVAAASPAPPLSKRAQGLETVAAAAARRGVPVRWKARSFSARFPDAGAP</sequence>
<proteinExistence type="predicted"/>
<dbReference type="EMBL" id="FBVY01000003">
    <property type="protein sequence ID" value="CUW86530.1"/>
    <property type="molecule type" value="Genomic_DNA"/>
</dbReference>
<protein>
    <submittedName>
        <fullName evidence="2">Uncharacterized protein</fullName>
    </submittedName>
</protein>
<reference evidence="2 3" key="1">
    <citation type="submission" date="2016-01" db="EMBL/GenBank/DDBJ databases">
        <authorList>
            <person name="Regsiter A."/>
            <person name="william w."/>
        </authorList>
    </citation>
    <scope>NUCLEOTIDE SEQUENCE [LARGE SCALE GENOMIC DNA]</scope>
    <source>
        <strain evidence="2 3">CFBP 5494</strain>
    </source>
</reference>
<dbReference type="AlphaFoldDB" id="A0A9W5F2D6"/>